<dbReference type="EMBL" id="BQNB010011612">
    <property type="protein sequence ID" value="GJS92861.1"/>
    <property type="molecule type" value="Genomic_DNA"/>
</dbReference>
<comment type="caution">
    <text evidence="1">The sequence shown here is derived from an EMBL/GenBank/DDBJ whole genome shotgun (WGS) entry which is preliminary data.</text>
</comment>
<name>A0ABQ4ZTQ3_9ASTR</name>
<dbReference type="Proteomes" id="UP001151760">
    <property type="component" value="Unassembled WGS sequence"/>
</dbReference>
<protein>
    <submittedName>
        <fullName evidence="1">Uncharacterized protein</fullName>
    </submittedName>
</protein>
<organism evidence="1 2">
    <name type="scientific">Tanacetum coccineum</name>
    <dbReference type="NCBI Taxonomy" id="301880"/>
    <lineage>
        <taxon>Eukaryota</taxon>
        <taxon>Viridiplantae</taxon>
        <taxon>Streptophyta</taxon>
        <taxon>Embryophyta</taxon>
        <taxon>Tracheophyta</taxon>
        <taxon>Spermatophyta</taxon>
        <taxon>Magnoliopsida</taxon>
        <taxon>eudicotyledons</taxon>
        <taxon>Gunneridae</taxon>
        <taxon>Pentapetalae</taxon>
        <taxon>asterids</taxon>
        <taxon>campanulids</taxon>
        <taxon>Asterales</taxon>
        <taxon>Asteraceae</taxon>
        <taxon>Asteroideae</taxon>
        <taxon>Anthemideae</taxon>
        <taxon>Anthemidinae</taxon>
        <taxon>Tanacetum</taxon>
    </lineage>
</organism>
<reference evidence="1" key="1">
    <citation type="journal article" date="2022" name="Int. J. Mol. Sci.">
        <title>Draft Genome of Tanacetum Coccineum: Genomic Comparison of Closely Related Tanacetum-Family Plants.</title>
        <authorList>
            <person name="Yamashiro T."/>
            <person name="Shiraishi A."/>
            <person name="Nakayama K."/>
            <person name="Satake H."/>
        </authorList>
    </citation>
    <scope>NUCLEOTIDE SEQUENCE</scope>
</reference>
<accession>A0ABQ4ZTQ3</accession>
<evidence type="ECO:0000313" key="2">
    <source>
        <dbReference type="Proteomes" id="UP001151760"/>
    </source>
</evidence>
<gene>
    <name evidence="1" type="ORF">Tco_0799829</name>
</gene>
<evidence type="ECO:0000313" key="1">
    <source>
        <dbReference type="EMBL" id="GJS92861.1"/>
    </source>
</evidence>
<reference evidence="1" key="2">
    <citation type="submission" date="2022-01" db="EMBL/GenBank/DDBJ databases">
        <authorList>
            <person name="Yamashiro T."/>
            <person name="Shiraishi A."/>
            <person name="Satake H."/>
            <person name="Nakayama K."/>
        </authorList>
    </citation>
    <scope>NUCLEOTIDE SEQUENCE</scope>
</reference>
<sequence length="160" mass="18910">MDELILPGSCTQEQLEDIDAWKDDQGTDDEVPSEEVSLEHLAEVSRKGMTSDDLQRMHDALNNMMRSRCDSEEDLTLKIPKKPALNGISKIRKYVPSMHKIHAFPFPEDELEELNTIWVKKTIKRFNLYARYVVDHWKRPWAQQAHIRRQLKIRDDFLHQ</sequence>
<keyword evidence="2" id="KW-1185">Reference proteome</keyword>
<proteinExistence type="predicted"/>